<evidence type="ECO:0000313" key="1">
    <source>
        <dbReference type="EMBL" id="EFX85335.1"/>
    </source>
</evidence>
<protein>
    <submittedName>
        <fullName evidence="1">Uncharacterized protein</fullName>
    </submittedName>
</protein>
<sequence length="176" mass="20032">MYTYIPVISYTKLNLMHTVSHSNKVDLVLSPFPSIRPMRISLSHSSLEFQRHEECEVNNLPCVSINTTYHHATAILHDTLFSIRKFLSTYGVMLLVAMDSIFLRLFHECFSVCFLEKSTQFLYGSCGPGTEILVPMLAFAHDGRGTSTNVHRYLRDACSSSFTASKHNLSQRTRLH</sequence>
<dbReference type="PhylomeDB" id="E9G4P1"/>
<name>E9G4P1_DAPPU</name>
<keyword evidence="2" id="KW-1185">Reference proteome</keyword>
<dbReference type="InParanoid" id="E9G4P1"/>
<dbReference type="AlphaFoldDB" id="E9G4P1"/>
<dbReference type="Proteomes" id="UP000000305">
    <property type="component" value="Unassembled WGS sequence"/>
</dbReference>
<dbReference type="OrthoDB" id="10455513at2759"/>
<proteinExistence type="predicted"/>
<dbReference type="EMBL" id="GL732532">
    <property type="protein sequence ID" value="EFX85335.1"/>
    <property type="molecule type" value="Genomic_DNA"/>
</dbReference>
<evidence type="ECO:0000313" key="2">
    <source>
        <dbReference type="Proteomes" id="UP000000305"/>
    </source>
</evidence>
<gene>
    <name evidence="1" type="ORF">DAPPUDRAFT_314096</name>
</gene>
<organism evidence="1 2">
    <name type="scientific">Daphnia pulex</name>
    <name type="common">Water flea</name>
    <dbReference type="NCBI Taxonomy" id="6669"/>
    <lineage>
        <taxon>Eukaryota</taxon>
        <taxon>Metazoa</taxon>
        <taxon>Ecdysozoa</taxon>
        <taxon>Arthropoda</taxon>
        <taxon>Crustacea</taxon>
        <taxon>Branchiopoda</taxon>
        <taxon>Diplostraca</taxon>
        <taxon>Cladocera</taxon>
        <taxon>Anomopoda</taxon>
        <taxon>Daphniidae</taxon>
        <taxon>Daphnia</taxon>
    </lineage>
</organism>
<accession>E9G4P1</accession>
<reference evidence="1 2" key="1">
    <citation type="journal article" date="2011" name="Science">
        <title>The ecoresponsive genome of Daphnia pulex.</title>
        <authorList>
            <person name="Colbourne J.K."/>
            <person name="Pfrender M.E."/>
            <person name="Gilbert D."/>
            <person name="Thomas W.K."/>
            <person name="Tucker A."/>
            <person name="Oakley T.H."/>
            <person name="Tokishita S."/>
            <person name="Aerts A."/>
            <person name="Arnold G.J."/>
            <person name="Basu M.K."/>
            <person name="Bauer D.J."/>
            <person name="Caceres C.E."/>
            <person name="Carmel L."/>
            <person name="Casola C."/>
            <person name="Choi J.H."/>
            <person name="Detter J.C."/>
            <person name="Dong Q."/>
            <person name="Dusheyko S."/>
            <person name="Eads B.D."/>
            <person name="Frohlich T."/>
            <person name="Geiler-Samerotte K.A."/>
            <person name="Gerlach D."/>
            <person name="Hatcher P."/>
            <person name="Jogdeo S."/>
            <person name="Krijgsveld J."/>
            <person name="Kriventseva E.V."/>
            <person name="Kultz D."/>
            <person name="Laforsch C."/>
            <person name="Lindquist E."/>
            <person name="Lopez J."/>
            <person name="Manak J.R."/>
            <person name="Muller J."/>
            <person name="Pangilinan J."/>
            <person name="Patwardhan R.P."/>
            <person name="Pitluck S."/>
            <person name="Pritham E.J."/>
            <person name="Rechtsteiner A."/>
            <person name="Rho M."/>
            <person name="Rogozin I.B."/>
            <person name="Sakarya O."/>
            <person name="Salamov A."/>
            <person name="Schaack S."/>
            <person name="Shapiro H."/>
            <person name="Shiga Y."/>
            <person name="Skalitzky C."/>
            <person name="Smith Z."/>
            <person name="Souvorov A."/>
            <person name="Sung W."/>
            <person name="Tang Z."/>
            <person name="Tsuchiya D."/>
            <person name="Tu H."/>
            <person name="Vos H."/>
            <person name="Wang M."/>
            <person name="Wolf Y.I."/>
            <person name="Yamagata H."/>
            <person name="Yamada T."/>
            <person name="Ye Y."/>
            <person name="Shaw J.R."/>
            <person name="Andrews J."/>
            <person name="Crease T.J."/>
            <person name="Tang H."/>
            <person name="Lucas S.M."/>
            <person name="Robertson H.M."/>
            <person name="Bork P."/>
            <person name="Koonin E.V."/>
            <person name="Zdobnov E.M."/>
            <person name="Grigoriev I.V."/>
            <person name="Lynch M."/>
            <person name="Boore J.L."/>
        </authorList>
    </citation>
    <scope>NUCLEOTIDE SEQUENCE [LARGE SCALE GENOMIC DNA]</scope>
</reference>
<dbReference type="HOGENOM" id="CLU_1526713_0_0_1"/>
<dbReference type="KEGG" id="dpx:DAPPUDRAFT_314096"/>